<dbReference type="InterPro" id="IPR058625">
    <property type="entry name" value="MdtA-like_BSH"/>
</dbReference>
<feature type="transmembrane region" description="Helical" evidence="2">
    <location>
        <begin position="1178"/>
        <end position="1199"/>
    </location>
</feature>
<sequence>MEVKGTPLEVVGTTEGIRDVMVVSETQGKVVSLFVKVGRYVSKGSVLVKVDDELKLIALNSAKVSYEKAKKDMERYEELFKEKSVSEAQYEGVRLTFAKAEIDYSLAKRQLEDTEIKSPISGLVTTFNLEIGEMLTLGSVVANVVDLSALRVVFRADERVVFSLREGDNVEVRTDVYPNEIYNGKIVSIGSKADVTHSYPVEVEFSNKIEKSLRAGMFVRGVFSVNQTLSRILIPASAIFGEISSPFVFVYDRGVARMRNIKKGDPIGNKMEVLEGLLDGEELITTGLVYLKDGDKYELLPKISPPVVSIITVYPGGGAEEVESSVTKVIEDQVSSVENLDVVISSSNVGLSTITLQFKQSANVREALQEVERLLNLIKNDLPEDSEEPKAFRFAFDELPVLRLGVTSNMKDVDFFDLIDKQIKPAIGSINGVGQVNIVGGTKREIRVNMSKEKLEFYKMSLGQVVASIMVANLDFPTGVVKNMNEQFTVRISGKISSVDVLKELVMLKVPNGGEIRLKDVAEITDGAEDVSQYNRINGNPSIGLLVSKQSDANAVEVSKEVREKLKKLEQTYAAQSLKFEIGQDGSQFTLDAANSVKFDLYFAIFLVGMTMLLFLHSIRNAVIVMVSIPTSLLTTFIVMYILGFSLNLMTLLAYSLVIGILVDDSIVVLENIYRFLEKGTERKLAALMGRNDIGFTAVAITMVDVVVFVPLSLVSGIIGNIMREFAIVMMFSTLVSLLVSFMVTPALASRISKLERFTGRTLWEKFILKFEASYEKMLISYERLLRWSLCHKKVVALVALVSFFSSFLLFTGGFIGAEFITQSDRGEFSVFIETAGSSSLEGTNAIAYKVEEMFKEIPEIERVMANVGVSNEGLISGKSSNITEFNILLVPKNKRKKSTDDVVIDIKQRLSKFSGVKYRVSPIGIFGTANQTPIQIVVMNPSRDSAIVAAKQVVKILQGIQGTSDVRSSADSRGTDIAVQIDREKMASFGLTIQDIGAVMRIAFAGDDNSKFRDKGDEYAIRVTLKDFDKRNIEDVKNLGFRNSGGEYIFLKQFASVYQTPTIPALQRYSRQNYVNVGSQVVGGATSGAIASEFEKKVKQVKIPERTQFDYLGDVKNQKDSDSNLGLAMFAAIFFMYLVMVLLYDSYLYPFIVLFTIPLATIGAFYALAISGSSINVFSGVGLIVLIGLVGKNAILLVDFANKLITDEGKPLVEALVLAGKLRMRPILMTTIALVAGLMPIAITSGAGAEWKQGLAWVIIGGLISSTILTLVVIPSTFMKFEEWKQRTAQYFSRKKQVA</sequence>
<dbReference type="SUPFAM" id="SSF111369">
    <property type="entry name" value="HlyD-like secretion proteins"/>
    <property type="match status" value="1"/>
</dbReference>
<evidence type="ECO:0000313" key="4">
    <source>
        <dbReference type="EMBL" id="KAK3582503.1"/>
    </source>
</evidence>
<feature type="domain" description="Multidrug resistance protein MdtA-like barrel-sandwich hybrid" evidence="3">
    <location>
        <begin position="19"/>
        <end position="146"/>
    </location>
</feature>
<evidence type="ECO:0000256" key="2">
    <source>
        <dbReference type="SAM" id="Phobius"/>
    </source>
</evidence>
<feature type="coiled-coil region" evidence="1">
    <location>
        <begin position="59"/>
        <end position="117"/>
    </location>
</feature>
<dbReference type="InterPro" id="IPR001036">
    <property type="entry name" value="Acrflvin-R"/>
</dbReference>
<accession>A0AAE0RZR0</accession>
<dbReference type="Gene3D" id="3.30.70.1440">
    <property type="entry name" value="Multidrug efflux transporter AcrB pore domain"/>
    <property type="match status" value="1"/>
</dbReference>
<dbReference type="NCBIfam" id="TIGR01730">
    <property type="entry name" value="RND_mfp"/>
    <property type="match status" value="1"/>
</dbReference>
<dbReference type="Proteomes" id="UP001195483">
    <property type="component" value="Unassembled WGS sequence"/>
</dbReference>
<keyword evidence="2" id="KW-0472">Membrane</keyword>
<feature type="transmembrane region" description="Helical" evidence="2">
    <location>
        <begin position="726"/>
        <end position="749"/>
    </location>
</feature>
<dbReference type="Gene3D" id="3.30.2090.10">
    <property type="entry name" value="Multidrug efflux transporter AcrB TolC docking domain, DN and DC subdomains"/>
    <property type="match status" value="2"/>
</dbReference>
<gene>
    <name evidence="4" type="ORF">CHS0354_024051</name>
</gene>
<reference evidence="4" key="2">
    <citation type="journal article" date="2021" name="Genome Biol. Evol.">
        <title>Developing a high-quality reference genome for a parasitic bivalve with doubly uniparental inheritance (Bivalvia: Unionida).</title>
        <authorList>
            <person name="Smith C.H."/>
        </authorList>
    </citation>
    <scope>NUCLEOTIDE SEQUENCE</scope>
    <source>
        <strain evidence="4">CHS0354</strain>
        <tissue evidence="4">Mantle</tissue>
    </source>
</reference>
<dbReference type="Gene3D" id="2.40.50.100">
    <property type="match status" value="1"/>
</dbReference>
<dbReference type="SUPFAM" id="SSF82693">
    <property type="entry name" value="Multidrug efflux transporter AcrB pore domain, PN1, PN2, PC1 and PC2 subdomains"/>
    <property type="match status" value="3"/>
</dbReference>
<dbReference type="EMBL" id="JAEAOA010001427">
    <property type="protein sequence ID" value="KAK3582503.1"/>
    <property type="molecule type" value="Genomic_DNA"/>
</dbReference>
<keyword evidence="1" id="KW-0175">Coiled coil</keyword>
<dbReference type="Gene3D" id="1.20.1640.10">
    <property type="entry name" value="Multidrug efflux transporter AcrB transmembrane domain"/>
    <property type="match status" value="2"/>
</dbReference>
<reference evidence="4" key="3">
    <citation type="submission" date="2023-05" db="EMBL/GenBank/DDBJ databases">
        <authorList>
            <person name="Smith C.H."/>
        </authorList>
    </citation>
    <scope>NUCLEOTIDE SEQUENCE</scope>
    <source>
        <strain evidence="4">CHS0354</strain>
        <tissue evidence="4">Mantle</tissue>
    </source>
</reference>
<name>A0AAE0RZR0_9BIVA</name>
<keyword evidence="5" id="KW-1185">Reference proteome</keyword>
<protein>
    <recommendedName>
        <fullName evidence="3">Multidrug resistance protein MdtA-like barrel-sandwich hybrid domain-containing protein</fullName>
    </recommendedName>
</protein>
<keyword evidence="2" id="KW-0812">Transmembrane</keyword>
<dbReference type="Gene3D" id="2.40.30.170">
    <property type="match status" value="1"/>
</dbReference>
<evidence type="ECO:0000259" key="3">
    <source>
        <dbReference type="Pfam" id="PF25917"/>
    </source>
</evidence>
<proteinExistence type="predicted"/>
<keyword evidence="2" id="KW-1133">Transmembrane helix</keyword>
<dbReference type="PANTHER" id="PTHR32063">
    <property type="match status" value="1"/>
</dbReference>
<dbReference type="SUPFAM" id="SSF82866">
    <property type="entry name" value="Multidrug efflux transporter AcrB transmembrane domain"/>
    <property type="match status" value="2"/>
</dbReference>
<feature type="transmembrane region" description="Helical" evidence="2">
    <location>
        <begin position="795"/>
        <end position="816"/>
    </location>
</feature>
<dbReference type="Gene3D" id="3.30.70.1430">
    <property type="entry name" value="Multidrug efflux transporter AcrB pore domain"/>
    <property type="match status" value="2"/>
</dbReference>
<dbReference type="Gene3D" id="2.40.420.20">
    <property type="match status" value="1"/>
</dbReference>
<dbReference type="SUPFAM" id="SSF82714">
    <property type="entry name" value="Multidrug efflux transporter AcrB TolC docking domain, DN and DC subdomains"/>
    <property type="match status" value="2"/>
</dbReference>
<reference evidence="4" key="1">
    <citation type="journal article" date="2021" name="Genome Biol. Evol.">
        <title>A High-Quality Reference Genome for a Parasitic Bivalve with Doubly Uniparental Inheritance (Bivalvia: Unionida).</title>
        <authorList>
            <person name="Smith C.H."/>
        </authorList>
    </citation>
    <scope>NUCLEOTIDE SEQUENCE</scope>
    <source>
        <strain evidence="4">CHS0354</strain>
    </source>
</reference>
<dbReference type="GO" id="GO:0005886">
    <property type="term" value="C:plasma membrane"/>
    <property type="evidence" value="ECO:0007669"/>
    <property type="project" value="TreeGrafter"/>
</dbReference>
<comment type="caution">
    <text evidence="4">The sequence shown here is derived from an EMBL/GenBank/DDBJ whole genome shotgun (WGS) entry which is preliminary data.</text>
</comment>
<dbReference type="Pfam" id="PF25917">
    <property type="entry name" value="BSH_RND"/>
    <property type="match status" value="1"/>
</dbReference>
<dbReference type="Gene3D" id="3.30.70.1320">
    <property type="entry name" value="Multidrug efflux transporter AcrB pore domain like"/>
    <property type="match status" value="1"/>
</dbReference>
<dbReference type="InterPro" id="IPR027463">
    <property type="entry name" value="AcrB_DN_DC_subdom"/>
</dbReference>
<dbReference type="PRINTS" id="PR00702">
    <property type="entry name" value="ACRIFLAVINRP"/>
</dbReference>
<feature type="transmembrane region" description="Helical" evidence="2">
    <location>
        <begin position="599"/>
        <end position="616"/>
    </location>
</feature>
<dbReference type="Gene3D" id="1.10.287.470">
    <property type="entry name" value="Helix hairpin bin"/>
    <property type="match status" value="1"/>
</dbReference>
<dbReference type="InterPro" id="IPR006143">
    <property type="entry name" value="RND_pump_MFP"/>
</dbReference>
<feature type="transmembrane region" description="Helical" evidence="2">
    <location>
        <begin position="694"/>
        <end position="720"/>
    </location>
</feature>
<feature type="transmembrane region" description="Helical" evidence="2">
    <location>
        <begin position="1228"/>
        <end position="1250"/>
    </location>
</feature>
<feature type="transmembrane region" description="Helical" evidence="2">
    <location>
        <begin position="1126"/>
        <end position="1145"/>
    </location>
</feature>
<evidence type="ECO:0000256" key="1">
    <source>
        <dbReference type="SAM" id="Coils"/>
    </source>
</evidence>
<dbReference type="GO" id="GO:0042910">
    <property type="term" value="F:xenobiotic transmembrane transporter activity"/>
    <property type="evidence" value="ECO:0007669"/>
    <property type="project" value="TreeGrafter"/>
</dbReference>
<dbReference type="Pfam" id="PF00873">
    <property type="entry name" value="ACR_tran"/>
    <property type="match status" value="1"/>
</dbReference>
<feature type="transmembrane region" description="Helical" evidence="2">
    <location>
        <begin position="1256"/>
        <end position="1279"/>
    </location>
</feature>
<feature type="transmembrane region" description="Helical" evidence="2">
    <location>
        <begin position="1152"/>
        <end position="1172"/>
    </location>
</feature>
<evidence type="ECO:0000313" key="5">
    <source>
        <dbReference type="Proteomes" id="UP001195483"/>
    </source>
</evidence>
<dbReference type="PANTHER" id="PTHR32063:SF0">
    <property type="entry name" value="SWARMING MOTILITY PROTEIN SWRC"/>
    <property type="match status" value="1"/>
</dbReference>
<organism evidence="4 5">
    <name type="scientific">Potamilus streckersoni</name>
    <dbReference type="NCBI Taxonomy" id="2493646"/>
    <lineage>
        <taxon>Eukaryota</taxon>
        <taxon>Metazoa</taxon>
        <taxon>Spiralia</taxon>
        <taxon>Lophotrochozoa</taxon>
        <taxon>Mollusca</taxon>
        <taxon>Bivalvia</taxon>
        <taxon>Autobranchia</taxon>
        <taxon>Heteroconchia</taxon>
        <taxon>Palaeoheterodonta</taxon>
        <taxon>Unionida</taxon>
        <taxon>Unionoidea</taxon>
        <taxon>Unionidae</taxon>
        <taxon>Ambleminae</taxon>
        <taxon>Lampsilini</taxon>
        <taxon>Potamilus</taxon>
    </lineage>
</organism>